<evidence type="ECO:0000313" key="2">
    <source>
        <dbReference type="Proteomes" id="UP001163223"/>
    </source>
</evidence>
<accession>A0ACD4NHV1</accession>
<evidence type="ECO:0000313" key="1">
    <source>
        <dbReference type="EMBL" id="WAJ26357.1"/>
    </source>
</evidence>
<sequence>MTIRSRIRNAISQLRVDPAERYLNEATSLVDLEAREREIARGLFSQRKTY</sequence>
<protein>
    <submittedName>
        <fullName evidence="1">DUF3563 domain-containing protein</fullName>
    </submittedName>
</protein>
<gene>
    <name evidence="1" type="ORF">OXU80_15805</name>
</gene>
<reference evidence="1" key="1">
    <citation type="submission" date="2022-11" db="EMBL/GenBank/DDBJ databases">
        <title>beta-Carotene-producing bacterium, Jeongeuplla avenae sp. nov., alleviates the salt stress of Arabidopsis seedlings.</title>
        <authorList>
            <person name="Jiang L."/>
            <person name="Lee J."/>
        </authorList>
    </citation>
    <scope>NUCLEOTIDE SEQUENCE</scope>
    <source>
        <strain evidence="1">DY_R2A_6</strain>
    </source>
</reference>
<keyword evidence="2" id="KW-1185">Reference proteome</keyword>
<dbReference type="EMBL" id="CP113520">
    <property type="protein sequence ID" value="WAJ26357.1"/>
    <property type="molecule type" value="Genomic_DNA"/>
</dbReference>
<name>A0ACD4NHV1_9HYPH</name>
<dbReference type="Proteomes" id="UP001163223">
    <property type="component" value="Chromosome"/>
</dbReference>
<proteinExistence type="predicted"/>
<organism evidence="1 2">
    <name type="scientific">Antarcticirhabdus aurantiaca</name>
    <dbReference type="NCBI Taxonomy" id="2606717"/>
    <lineage>
        <taxon>Bacteria</taxon>
        <taxon>Pseudomonadati</taxon>
        <taxon>Pseudomonadota</taxon>
        <taxon>Alphaproteobacteria</taxon>
        <taxon>Hyphomicrobiales</taxon>
        <taxon>Aurantimonadaceae</taxon>
        <taxon>Antarcticirhabdus</taxon>
    </lineage>
</organism>